<proteinExistence type="predicted"/>
<organism evidence="3 4">
    <name type="scientific">Diversispora eburnea</name>
    <dbReference type="NCBI Taxonomy" id="1213867"/>
    <lineage>
        <taxon>Eukaryota</taxon>
        <taxon>Fungi</taxon>
        <taxon>Fungi incertae sedis</taxon>
        <taxon>Mucoromycota</taxon>
        <taxon>Glomeromycotina</taxon>
        <taxon>Glomeromycetes</taxon>
        <taxon>Diversisporales</taxon>
        <taxon>Diversisporaceae</taxon>
        <taxon>Diversispora</taxon>
    </lineage>
</organism>
<protein>
    <submittedName>
        <fullName evidence="3">5714_t:CDS:1</fullName>
    </submittedName>
</protein>
<feature type="compositionally biased region" description="Basic and acidic residues" evidence="1">
    <location>
        <begin position="256"/>
        <end position="267"/>
    </location>
</feature>
<dbReference type="AlphaFoldDB" id="A0A9N9BAJ1"/>
<feature type="compositionally biased region" description="Polar residues" evidence="1">
    <location>
        <begin position="196"/>
        <end position="210"/>
    </location>
</feature>
<accession>A0A9N9BAJ1</accession>
<name>A0A9N9BAJ1_9GLOM</name>
<sequence length="284" mass="31795">MLTEIQAYGFTGFVCGVAVMLTLFGFLRVSVLPIPDRIICWSDSFAVIIPETIIVSIDFLIDIFITVRLVQVLRMANTNAASLRSSGSRKTKRTLFTAVMYWNFVRLAVAFGLNLMTVVGLIATFSEKYGAGFTRDQRIVVIFFNTFFFVLLSYVVTVDAEIVKVIEGENQNKKGSSTSEKSSYPYPSSSTNSTNRATYKSTGSKHNTQSDYDVSMKRLSFFEWANIVLGFRHEKNHVQEFTQEEFEEIIGSLEATNRDPEKGEATNDPRNSNISGGSTIIIPE</sequence>
<evidence type="ECO:0000313" key="4">
    <source>
        <dbReference type="Proteomes" id="UP000789706"/>
    </source>
</evidence>
<reference evidence="3" key="1">
    <citation type="submission" date="2021-06" db="EMBL/GenBank/DDBJ databases">
        <authorList>
            <person name="Kallberg Y."/>
            <person name="Tangrot J."/>
            <person name="Rosling A."/>
        </authorList>
    </citation>
    <scope>NUCLEOTIDE SEQUENCE</scope>
    <source>
        <strain evidence="3">AZ414A</strain>
    </source>
</reference>
<keyword evidence="2" id="KW-0472">Membrane</keyword>
<feature type="compositionally biased region" description="Low complexity" evidence="1">
    <location>
        <begin position="173"/>
        <end position="195"/>
    </location>
</feature>
<evidence type="ECO:0000256" key="1">
    <source>
        <dbReference type="SAM" id="MobiDB-lite"/>
    </source>
</evidence>
<feature type="region of interest" description="Disordered" evidence="1">
    <location>
        <begin position="255"/>
        <end position="284"/>
    </location>
</feature>
<evidence type="ECO:0000313" key="3">
    <source>
        <dbReference type="EMBL" id="CAG8556971.1"/>
    </source>
</evidence>
<gene>
    <name evidence="3" type="ORF">DEBURN_LOCUS7389</name>
</gene>
<keyword evidence="2" id="KW-1133">Transmembrane helix</keyword>
<feature type="transmembrane region" description="Helical" evidence="2">
    <location>
        <begin position="137"/>
        <end position="156"/>
    </location>
</feature>
<feature type="region of interest" description="Disordered" evidence="1">
    <location>
        <begin position="171"/>
        <end position="210"/>
    </location>
</feature>
<dbReference type="Proteomes" id="UP000789706">
    <property type="component" value="Unassembled WGS sequence"/>
</dbReference>
<dbReference type="EMBL" id="CAJVPK010000885">
    <property type="protein sequence ID" value="CAG8556971.1"/>
    <property type="molecule type" value="Genomic_DNA"/>
</dbReference>
<keyword evidence="4" id="KW-1185">Reference proteome</keyword>
<feature type="transmembrane region" description="Helical" evidence="2">
    <location>
        <begin position="47"/>
        <end position="67"/>
    </location>
</feature>
<keyword evidence="2" id="KW-0812">Transmembrane</keyword>
<dbReference type="OrthoDB" id="2416917at2759"/>
<feature type="transmembrane region" description="Helical" evidence="2">
    <location>
        <begin position="99"/>
        <end position="125"/>
    </location>
</feature>
<feature type="compositionally biased region" description="Low complexity" evidence="1">
    <location>
        <begin position="271"/>
        <end position="284"/>
    </location>
</feature>
<feature type="transmembrane region" description="Helical" evidence="2">
    <location>
        <begin position="7"/>
        <end position="27"/>
    </location>
</feature>
<evidence type="ECO:0000256" key="2">
    <source>
        <dbReference type="SAM" id="Phobius"/>
    </source>
</evidence>
<comment type="caution">
    <text evidence="3">The sequence shown here is derived from an EMBL/GenBank/DDBJ whole genome shotgun (WGS) entry which is preliminary data.</text>
</comment>